<keyword evidence="5" id="KW-1185">Reference proteome</keyword>
<organism evidence="4 5">
    <name type="scientific">Xenoophorus captivus</name>
    <dbReference type="NCBI Taxonomy" id="1517983"/>
    <lineage>
        <taxon>Eukaryota</taxon>
        <taxon>Metazoa</taxon>
        <taxon>Chordata</taxon>
        <taxon>Craniata</taxon>
        <taxon>Vertebrata</taxon>
        <taxon>Euteleostomi</taxon>
        <taxon>Actinopterygii</taxon>
        <taxon>Neopterygii</taxon>
        <taxon>Teleostei</taxon>
        <taxon>Neoteleostei</taxon>
        <taxon>Acanthomorphata</taxon>
        <taxon>Ovalentaria</taxon>
        <taxon>Atherinomorphae</taxon>
        <taxon>Cyprinodontiformes</taxon>
        <taxon>Goodeidae</taxon>
        <taxon>Xenoophorus</taxon>
    </lineage>
</organism>
<dbReference type="GO" id="GO:0004674">
    <property type="term" value="F:protein serine/threonine kinase activity"/>
    <property type="evidence" value="ECO:0007669"/>
    <property type="project" value="UniProtKB-KW"/>
</dbReference>
<proteinExistence type="predicted"/>
<dbReference type="PANTHER" id="PTHR45832:SF9">
    <property type="entry name" value="NON-SPECIFIC SERINE_THREONINE PROTEIN KINASE"/>
    <property type="match status" value="1"/>
</dbReference>
<protein>
    <recommendedName>
        <fullName evidence="1">non-specific serine/threonine protein kinase</fullName>
        <ecNumber evidence="1">2.7.11.1</ecNumber>
    </recommendedName>
</protein>
<keyword evidence="4" id="KW-0723">Serine/threonine-protein kinase</keyword>
<reference evidence="4 5" key="1">
    <citation type="submission" date="2021-06" db="EMBL/GenBank/DDBJ databases">
        <authorList>
            <person name="Palmer J.M."/>
        </authorList>
    </citation>
    <scope>NUCLEOTIDE SEQUENCE [LARGE SCALE GENOMIC DNA]</scope>
    <source>
        <strain evidence="4 5">XC_2019</strain>
        <tissue evidence="4">Muscle</tissue>
    </source>
</reference>
<keyword evidence="4" id="KW-0418">Kinase</keyword>
<name>A0ABV0Q611_9TELE</name>
<feature type="non-terminal residue" evidence="4">
    <location>
        <position position="1"/>
    </location>
</feature>
<evidence type="ECO:0000256" key="1">
    <source>
        <dbReference type="ARBA" id="ARBA00012513"/>
    </source>
</evidence>
<keyword evidence="2" id="KW-0547">Nucleotide-binding</keyword>
<evidence type="ECO:0000313" key="5">
    <source>
        <dbReference type="Proteomes" id="UP001434883"/>
    </source>
</evidence>
<dbReference type="PANTHER" id="PTHR45832">
    <property type="entry name" value="SERINE/THREONINE-PROTEIN KINASE SAMKA-RELATED-RELATED"/>
    <property type="match status" value="1"/>
</dbReference>
<dbReference type="InterPro" id="IPR011009">
    <property type="entry name" value="Kinase-like_dom_sf"/>
</dbReference>
<dbReference type="Proteomes" id="UP001434883">
    <property type="component" value="Unassembled WGS sequence"/>
</dbReference>
<dbReference type="Gene3D" id="1.10.510.10">
    <property type="entry name" value="Transferase(Phosphotransferase) domain 1"/>
    <property type="match status" value="1"/>
</dbReference>
<gene>
    <name evidence="4" type="primary">PAK4</name>
    <name evidence="4" type="ORF">XENOCAPTIV_024470</name>
</gene>
<dbReference type="SUPFAM" id="SSF56112">
    <property type="entry name" value="Protein kinase-like (PK-like)"/>
    <property type="match status" value="1"/>
</dbReference>
<dbReference type="EMBL" id="JAHRIN010000570">
    <property type="protein sequence ID" value="MEQ2191239.1"/>
    <property type="molecule type" value="Genomic_DNA"/>
</dbReference>
<dbReference type="EC" id="2.7.11.1" evidence="1"/>
<dbReference type="InterPro" id="IPR051931">
    <property type="entry name" value="PAK3-like"/>
</dbReference>
<accession>A0ABV0Q611</accession>
<keyword evidence="4" id="KW-0808">Transferase</keyword>
<evidence type="ECO:0000256" key="2">
    <source>
        <dbReference type="ARBA" id="ARBA00022741"/>
    </source>
</evidence>
<evidence type="ECO:0000313" key="4">
    <source>
        <dbReference type="EMBL" id="MEQ2191239.1"/>
    </source>
</evidence>
<sequence length="51" mass="5829">VSPLLKGFLERMLVWEPAQRATANELLKHPFLSKAGPPSCIVPLMRQNRMR</sequence>
<comment type="caution">
    <text evidence="4">The sequence shown here is derived from an EMBL/GenBank/DDBJ whole genome shotgun (WGS) entry which is preliminary data.</text>
</comment>
<keyword evidence="3" id="KW-0067">ATP-binding</keyword>
<evidence type="ECO:0000256" key="3">
    <source>
        <dbReference type="ARBA" id="ARBA00022840"/>
    </source>
</evidence>